<proteinExistence type="predicted"/>
<comment type="caution">
    <text evidence="1">The sequence shown here is derived from an EMBL/GenBank/DDBJ whole genome shotgun (WGS) entry which is preliminary data.</text>
</comment>
<dbReference type="EMBL" id="CAJVPP010000363">
    <property type="protein sequence ID" value="CAG8474558.1"/>
    <property type="molecule type" value="Genomic_DNA"/>
</dbReference>
<reference evidence="1" key="1">
    <citation type="submission" date="2021-06" db="EMBL/GenBank/DDBJ databases">
        <authorList>
            <person name="Kallberg Y."/>
            <person name="Tangrot J."/>
            <person name="Rosling A."/>
        </authorList>
    </citation>
    <scope>NUCLEOTIDE SEQUENCE</scope>
    <source>
        <strain evidence="1">87-6 pot B 2015</strain>
    </source>
</reference>
<sequence>MSGVINMLVHYLHAMGQIRHIETELYMPAEAKCGIITMGFSIAN</sequence>
<dbReference type="Proteomes" id="UP000789375">
    <property type="component" value="Unassembled WGS sequence"/>
</dbReference>
<keyword evidence="2" id="KW-1185">Reference proteome</keyword>
<accession>A0A9N8Z3U6</accession>
<name>A0A9N8Z3U6_FUNMO</name>
<protein>
    <submittedName>
        <fullName evidence="1">16566_t:CDS:1</fullName>
    </submittedName>
</protein>
<organism evidence="1 2">
    <name type="scientific">Funneliformis mosseae</name>
    <name type="common">Endomycorrhizal fungus</name>
    <name type="synonym">Glomus mosseae</name>
    <dbReference type="NCBI Taxonomy" id="27381"/>
    <lineage>
        <taxon>Eukaryota</taxon>
        <taxon>Fungi</taxon>
        <taxon>Fungi incertae sedis</taxon>
        <taxon>Mucoromycota</taxon>
        <taxon>Glomeromycotina</taxon>
        <taxon>Glomeromycetes</taxon>
        <taxon>Glomerales</taxon>
        <taxon>Glomeraceae</taxon>
        <taxon>Funneliformis</taxon>
    </lineage>
</organism>
<evidence type="ECO:0000313" key="1">
    <source>
        <dbReference type="EMBL" id="CAG8474558.1"/>
    </source>
</evidence>
<gene>
    <name evidence="1" type="ORF">FMOSSE_LOCUS2688</name>
</gene>
<dbReference type="AlphaFoldDB" id="A0A9N8Z3U6"/>
<evidence type="ECO:0000313" key="2">
    <source>
        <dbReference type="Proteomes" id="UP000789375"/>
    </source>
</evidence>